<evidence type="ECO:0000256" key="2">
    <source>
        <dbReference type="SAM" id="Phobius"/>
    </source>
</evidence>
<evidence type="ECO:0000256" key="1">
    <source>
        <dbReference type="SAM" id="MobiDB-lite"/>
    </source>
</evidence>
<feature type="transmembrane region" description="Helical" evidence="2">
    <location>
        <begin position="101"/>
        <end position="121"/>
    </location>
</feature>
<organism evidence="3 4">
    <name type="scientific">Knipowitschia caucasica</name>
    <name type="common">Caucasian dwarf goby</name>
    <name type="synonym">Pomatoschistus caucasicus</name>
    <dbReference type="NCBI Taxonomy" id="637954"/>
    <lineage>
        <taxon>Eukaryota</taxon>
        <taxon>Metazoa</taxon>
        <taxon>Chordata</taxon>
        <taxon>Craniata</taxon>
        <taxon>Vertebrata</taxon>
        <taxon>Euteleostomi</taxon>
        <taxon>Actinopterygii</taxon>
        <taxon>Neopterygii</taxon>
        <taxon>Teleostei</taxon>
        <taxon>Neoteleostei</taxon>
        <taxon>Acanthomorphata</taxon>
        <taxon>Gobiaria</taxon>
        <taxon>Gobiiformes</taxon>
        <taxon>Gobioidei</taxon>
        <taxon>Gobiidae</taxon>
        <taxon>Gobiinae</taxon>
        <taxon>Knipowitschia</taxon>
    </lineage>
</organism>
<sequence length="123" mass="13855">MAFVETGTQTEQRSEERAASDPQQAQGSDLVQCLEESETQLRQLDAINSEKDETILRLRDQEQAIEVECRERMEETREVHEVEVENEGGFWSTFKSGAKKVATASLWAVPAVAFGFGIYALTR</sequence>
<dbReference type="Proteomes" id="UP001497482">
    <property type="component" value="Chromosome 16"/>
</dbReference>
<evidence type="ECO:0000313" key="3">
    <source>
        <dbReference type="EMBL" id="CAL1584726.1"/>
    </source>
</evidence>
<gene>
    <name evidence="3" type="ORF">KC01_LOCUS15016</name>
</gene>
<dbReference type="AlphaFoldDB" id="A0AAV2K8P9"/>
<evidence type="ECO:0000313" key="4">
    <source>
        <dbReference type="Proteomes" id="UP001497482"/>
    </source>
</evidence>
<proteinExistence type="predicted"/>
<keyword evidence="2" id="KW-0472">Membrane</keyword>
<keyword evidence="4" id="KW-1185">Reference proteome</keyword>
<protein>
    <submittedName>
        <fullName evidence="3">Uncharacterized protein</fullName>
    </submittedName>
</protein>
<feature type="compositionally biased region" description="Polar residues" evidence="1">
    <location>
        <begin position="1"/>
        <end position="11"/>
    </location>
</feature>
<feature type="region of interest" description="Disordered" evidence="1">
    <location>
        <begin position="1"/>
        <end position="31"/>
    </location>
</feature>
<name>A0AAV2K8P9_KNICA</name>
<keyword evidence="2" id="KW-1133">Transmembrane helix</keyword>
<dbReference type="EMBL" id="OZ035838">
    <property type="protein sequence ID" value="CAL1584726.1"/>
    <property type="molecule type" value="Genomic_DNA"/>
</dbReference>
<reference evidence="3 4" key="1">
    <citation type="submission" date="2024-04" db="EMBL/GenBank/DDBJ databases">
        <authorList>
            <person name="Waldvogel A.-M."/>
            <person name="Schoenle A."/>
        </authorList>
    </citation>
    <scope>NUCLEOTIDE SEQUENCE [LARGE SCALE GENOMIC DNA]</scope>
</reference>
<accession>A0AAV2K8P9</accession>
<keyword evidence="2" id="KW-0812">Transmembrane</keyword>